<reference evidence="3 4" key="1">
    <citation type="submission" date="2019-03" db="EMBL/GenBank/DDBJ databases">
        <title>This is whole genome sequence of Paenibacillus sp MS74 strain.</title>
        <authorList>
            <person name="Trinh H.N."/>
        </authorList>
    </citation>
    <scope>NUCLEOTIDE SEQUENCE [LARGE SCALE GENOMIC DNA]</scope>
    <source>
        <strain evidence="3 4">MS74</strain>
    </source>
</reference>
<dbReference type="PANTHER" id="PTHR43649:SF33">
    <property type="entry name" value="POLYGALACTURONAN_RHAMNOGALACTURONAN-BINDING PROTEIN YTCQ"/>
    <property type="match status" value="1"/>
</dbReference>
<evidence type="ECO:0000313" key="3">
    <source>
        <dbReference type="EMBL" id="TDF98113.1"/>
    </source>
</evidence>
<dbReference type="RefSeq" id="WP_133227896.1">
    <property type="nucleotide sequence ID" value="NZ_SMRT01000004.1"/>
</dbReference>
<organism evidence="3 4">
    <name type="scientific">Paenibacillus piri</name>
    <dbReference type="NCBI Taxonomy" id="2547395"/>
    <lineage>
        <taxon>Bacteria</taxon>
        <taxon>Bacillati</taxon>
        <taxon>Bacillota</taxon>
        <taxon>Bacilli</taxon>
        <taxon>Bacillales</taxon>
        <taxon>Paenibacillaceae</taxon>
        <taxon>Paenibacillus</taxon>
    </lineage>
</organism>
<dbReference type="Gene3D" id="3.40.190.10">
    <property type="entry name" value="Periplasmic binding protein-like II"/>
    <property type="match status" value="3"/>
</dbReference>
<sequence>MKPLRKTFISTAALSVLSSAALSGCSPSAGTDSGVPKQGDASQANIPISWVSFNPPDTDDTPVQKALEQKFNVTFKNIRLERGSYGEQLNIKLSGGDIPDVIWLDTPEQVASFAKQGVLAELPESEIRQALPGYAKSIDAIDSSLWKYSLVDGKNYVLPVYWPLGSLPFLPGYNGDWLKKIGYSEPPKTLEQFEDVLRKFRNDDPDGNGVKDTYGYSAYGSESRSFNTVFGAFQVNPSWMVQDNKIINGLVTDRAREALKVLNKWYKEGLIDPEFITKKPNDVHNDFINKKIGVEDWMSFQFNTQMGIIGVQFKAKNPNTPIVVGKPLTGPHGPGTAYSYGAKNGFVALGVQVAKLPEKKARILKLLDALSSDESTYLTAVYGLEGQHYQLQDGKPIMKPEYASEALKYKIGAGTFYGLFGNKSSGMEKFDYPSDVEKFRQQLGQGVKTIEQLKVSVPAQTKYPDLGKLESEYIVKFIKGDVDLDKGFDNFVALWKKSGGQETTDEINSKYAGIYTK</sequence>
<gene>
    <name evidence="3" type="ORF">E1757_11450</name>
</gene>
<comment type="caution">
    <text evidence="3">The sequence shown here is derived from an EMBL/GenBank/DDBJ whole genome shotgun (WGS) entry which is preliminary data.</text>
</comment>
<name>A0A4R5KQR8_9BACL</name>
<dbReference type="OrthoDB" id="2649544at2"/>
<evidence type="ECO:0000256" key="2">
    <source>
        <dbReference type="SAM" id="SignalP"/>
    </source>
</evidence>
<feature type="chain" id="PRO_5039630324" evidence="2">
    <location>
        <begin position="24"/>
        <end position="517"/>
    </location>
</feature>
<keyword evidence="4" id="KW-1185">Reference proteome</keyword>
<evidence type="ECO:0000313" key="4">
    <source>
        <dbReference type="Proteomes" id="UP000295636"/>
    </source>
</evidence>
<proteinExistence type="predicted"/>
<dbReference type="InterPro" id="IPR050490">
    <property type="entry name" value="Bact_solute-bd_prot1"/>
</dbReference>
<accession>A0A4R5KQR8</accession>
<protein>
    <submittedName>
        <fullName evidence="3">Extracellular solute-binding protein</fullName>
    </submittedName>
</protein>
<dbReference type="SUPFAM" id="SSF53850">
    <property type="entry name" value="Periplasmic binding protein-like II"/>
    <property type="match status" value="1"/>
</dbReference>
<evidence type="ECO:0000256" key="1">
    <source>
        <dbReference type="ARBA" id="ARBA00022729"/>
    </source>
</evidence>
<feature type="signal peptide" evidence="2">
    <location>
        <begin position="1"/>
        <end position="23"/>
    </location>
</feature>
<dbReference type="Proteomes" id="UP000295636">
    <property type="component" value="Unassembled WGS sequence"/>
</dbReference>
<dbReference type="PANTHER" id="PTHR43649">
    <property type="entry name" value="ARABINOSE-BINDING PROTEIN-RELATED"/>
    <property type="match status" value="1"/>
</dbReference>
<dbReference type="AlphaFoldDB" id="A0A4R5KQR8"/>
<dbReference type="PROSITE" id="PS51257">
    <property type="entry name" value="PROKAR_LIPOPROTEIN"/>
    <property type="match status" value="1"/>
</dbReference>
<keyword evidence="1 2" id="KW-0732">Signal</keyword>
<dbReference type="EMBL" id="SMRT01000004">
    <property type="protein sequence ID" value="TDF98113.1"/>
    <property type="molecule type" value="Genomic_DNA"/>
</dbReference>